<evidence type="ECO:0000256" key="1">
    <source>
        <dbReference type="SAM" id="Coils"/>
    </source>
</evidence>
<comment type="caution">
    <text evidence="3">The sequence shown here is derived from an EMBL/GenBank/DDBJ whole genome shotgun (WGS) entry which is preliminary data.</text>
</comment>
<dbReference type="AlphaFoldDB" id="A0AAD5J7P9"/>
<dbReference type="InterPro" id="IPR044696">
    <property type="entry name" value="WIP1/2/3"/>
</dbReference>
<feature type="compositionally biased region" description="Low complexity" evidence="2">
    <location>
        <begin position="66"/>
        <end position="77"/>
    </location>
</feature>
<name>A0AAD5J7P9_ACENE</name>
<feature type="region of interest" description="Disordered" evidence="2">
    <location>
        <begin position="26"/>
        <end position="45"/>
    </location>
</feature>
<reference evidence="3" key="2">
    <citation type="submission" date="2023-02" db="EMBL/GenBank/DDBJ databases">
        <authorList>
            <person name="Swenson N.G."/>
            <person name="Wegrzyn J.L."/>
            <person name="Mcevoy S.L."/>
        </authorList>
    </citation>
    <scope>NUCLEOTIDE SEQUENCE</scope>
    <source>
        <strain evidence="3">91603</strain>
        <tissue evidence="3">Leaf</tissue>
    </source>
</reference>
<dbReference type="PANTHER" id="PTHR34562">
    <property type="entry name" value="WPP DOMAIN-INTERACTING PROTEIN 2"/>
    <property type="match status" value="1"/>
</dbReference>
<feature type="region of interest" description="Disordered" evidence="2">
    <location>
        <begin position="174"/>
        <end position="297"/>
    </location>
</feature>
<feature type="compositionally biased region" description="Polar residues" evidence="2">
    <location>
        <begin position="138"/>
        <end position="147"/>
    </location>
</feature>
<dbReference type="Proteomes" id="UP001064489">
    <property type="component" value="Chromosome 3"/>
</dbReference>
<keyword evidence="1" id="KW-0175">Coiled coil</keyword>
<dbReference type="EMBL" id="JAJSOW010000100">
    <property type="protein sequence ID" value="KAI9187047.1"/>
    <property type="molecule type" value="Genomic_DNA"/>
</dbReference>
<feature type="compositionally biased region" description="Polar residues" evidence="2">
    <location>
        <begin position="385"/>
        <end position="398"/>
    </location>
</feature>
<gene>
    <name evidence="3" type="ORF">LWI28_023692</name>
</gene>
<evidence type="ECO:0000313" key="3">
    <source>
        <dbReference type="EMBL" id="KAI9187047.1"/>
    </source>
</evidence>
<feature type="compositionally biased region" description="Basic and acidic residues" evidence="2">
    <location>
        <begin position="235"/>
        <end position="263"/>
    </location>
</feature>
<proteinExistence type="predicted"/>
<feature type="compositionally biased region" description="Polar residues" evidence="2">
    <location>
        <begin position="216"/>
        <end position="231"/>
    </location>
</feature>
<dbReference type="PANTHER" id="PTHR34562:SF8">
    <property type="entry name" value="WPP DOMAIN-INTERACTING PROTEIN 1"/>
    <property type="match status" value="1"/>
</dbReference>
<feature type="region of interest" description="Disordered" evidence="2">
    <location>
        <begin position="385"/>
        <end position="422"/>
    </location>
</feature>
<sequence>MDMKTEFSALESVEDNEVVNLGTVKDNGSCSYEKNNLGDGEIPDANVAAVDDHDEEGDENVQQLGSPSSAIKSPSSPHGVSPPTMKGYGLKKWRRIKRDVIKDAGPSVDSSKVLKRGLSGAGNPNPNKPIHMSPVDIRQSSEGSVGSINAGAIDGFAVRGSSLDSRFAVGSAFAAGTDSENSEDRSSKSSTAASAPKMRYELPAVMGHARERNRTKNLSGKSGGNPTQRAQQGKIRAESSKKPRGEKVKIEKENSHSSMESDSRSSNFFMQGAYSANSNGKPSDRSMNYDGENSDDAHACERQFSEEVQTGYKDNVGEIEDLLQEDLAADLAWDAKEENHHSPETDRDPLVESILTLQSVQEALEKEILKFGEIGKDAVSLHENSFETSSVPADSTFTDPAVHGPSSSDQSDKMKENAPSSREMQVLNLNVKYLESKLEEARATVEVKESRVAELEAALNNSKPLNEESGSTIDLQPEKCKEMETELEGLFCQKIEAEIEYLTLTRTIQKLRVVAAGDHITLFEEQEALAKKQTEMSNKLEEAENKAAVLQKRAEELEKYREDISETVVVLKMQNRVCKVTSYCMIKLILLALVWLFVFQNPLQPEVIIPT</sequence>
<organism evidence="3 4">
    <name type="scientific">Acer negundo</name>
    <name type="common">Box elder</name>
    <dbReference type="NCBI Taxonomy" id="4023"/>
    <lineage>
        <taxon>Eukaryota</taxon>
        <taxon>Viridiplantae</taxon>
        <taxon>Streptophyta</taxon>
        <taxon>Embryophyta</taxon>
        <taxon>Tracheophyta</taxon>
        <taxon>Spermatophyta</taxon>
        <taxon>Magnoliopsida</taxon>
        <taxon>eudicotyledons</taxon>
        <taxon>Gunneridae</taxon>
        <taxon>Pentapetalae</taxon>
        <taxon>rosids</taxon>
        <taxon>malvids</taxon>
        <taxon>Sapindales</taxon>
        <taxon>Sapindaceae</taxon>
        <taxon>Hippocastanoideae</taxon>
        <taxon>Acereae</taxon>
        <taxon>Acer</taxon>
    </lineage>
</organism>
<accession>A0AAD5J7P9</accession>
<evidence type="ECO:0008006" key="5">
    <source>
        <dbReference type="Google" id="ProtNLM"/>
    </source>
</evidence>
<protein>
    <recommendedName>
        <fullName evidence="5">WPP domain-interacting protein 2</fullName>
    </recommendedName>
</protein>
<feature type="coiled-coil region" evidence="1">
    <location>
        <begin position="424"/>
        <end position="567"/>
    </location>
</feature>
<evidence type="ECO:0000313" key="4">
    <source>
        <dbReference type="Proteomes" id="UP001064489"/>
    </source>
</evidence>
<evidence type="ECO:0000256" key="2">
    <source>
        <dbReference type="SAM" id="MobiDB-lite"/>
    </source>
</evidence>
<reference evidence="3" key="1">
    <citation type="journal article" date="2022" name="Plant J.">
        <title>Strategies of tolerance reflected in two North American maple genomes.</title>
        <authorList>
            <person name="McEvoy S.L."/>
            <person name="Sezen U.U."/>
            <person name="Trouern-Trend A."/>
            <person name="McMahon S.M."/>
            <person name="Schaberg P.G."/>
            <person name="Yang J."/>
            <person name="Wegrzyn J.L."/>
            <person name="Swenson N.G."/>
        </authorList>
    </citation>
    <scope>NUCLEOTIDE SEQUENCE</scope>
    <source>
        <strain evidence="3">91603</strain>
    </source>
</reference>
<feature type="region of interest" description="Disordered" evidence="2">
    <location>
        <begin position="50"/>
        <end position="148"/>
    </location>
</feature>
<keyword evidence="4" id="KW-1185">Reference proteome</keyword>